<accession>A0A077WID1</accession>
<keyword evidence="1" id="KW-0472">Membrane</keyword>
<dbReference type="AlphaFoldDB" id="A0A077WID1"/>
<feature type="transmembrane region" description="Helical" evidence="1">
    <location>
        <begin position="12"/>
        <end position="30"/>
    </location>
</feature>
<reference evidence="2" key="1">
    <citation type="journal article" date="2014" name="Genome Announc.">
        <title>De novo whole-genome sequence and genome annotation of Lichtheimia ramosa.</title>
        <authorList>
            <person name="Linde J."/>
            <person name="Schwartze V."/>
            <person name="Binder U."/>
            <person name="Lass-Florl C."/>
            <person name="Voigt K."/>
            <person name="Horn F."/>
        </authorList>
    </citation>
    <scope>NUCLEOTIDE SEQUENCE</scope>
    <source>
        <strain evidence="2">JMRC FSU:6197</strain>
    </source>
</reference>
<sequence>MQLWASSSSWVRLPACALTVAIGLVWRGWVRNNYGTGHYVTAFFLAMHRTVSCVIPAVLLLVDGDSVMFLHIWFLPPKWITKGYRSLSFPYKISLICLLCL</sequence>
<protein>
    <submittedName>
        <fullName evidence="2">Uncharacterized protein</fullName>
    </submittedName>
</protein>
<dbReference type="EMBL" id="LK023322">
    <property type="protein sequence ID" value="CDS06833.1"/>
    <property type="molecule type" value="Genomic_DNA"/>
</dbReference>
<organism evidence="2">
    <name type="scientific">Lichtheimia ramosa</name>
    <dbReference type="NCBI Taxonomy" id="688394"/>
    <lineage>
        <taxon>Eukaryota</taxon>
        <taxon>Fungi</taxon>
        <taxon>Fungi incertae sedis</taxon>
        <taxon>Mucoromycota</taxon>
        <taxon>Mucoromycotina</taxon>
        <taxon>Mucoromycetes</taxon>
        <taxon>Mucorales</taxon>
        <taxon>Lichtheimiaceae</taxon>
        <taxon>Lichtheimia</taxon>
    </lineage>
</organism>
<evidence type="ECO:0000313" key="2">
    <source>
        <dbReference type="EMBL" id="CDS06833.1"/>
    </source>
</evidence>
<name>A0A077WID1_9FUNG</name>
<keyword evidence="1" id="KW-0812">Transmembrane</keyword>
<keyword evidence="1" id="KW-1133">Transmembrane helix</keyword>
<evidence type="ECO:0000256" key="1">
    <source>
        <dbReference type="SAM" id="Phobius"/>
    </source>
</evidence>
<proteinExistence type="predicted"/>
<gene>
    <name evidence="2" type="ORF">LRAMOSA09358</name>
</gene>
<feature type="transmembrane region" description="Helical" evidence="1">
    <location>
        <begin position="42"/>
        <end position="62"/>
    </location>
</feature>